<dbReference type="InterPro" id="IPR032812">
    <property type="entry name" value="SbsA_Ig"/>
</dbReference>
<dbReference type="Pfam" id="PF13205">
    <property type="entry name" value="Big_5"/>
    <property type="match status" value="1"/>
</dbReference>
<sequence length="557" mass="63142">MDFKIHYLNQTLSITTLILVYSCAAIQGPSGGPKDETPPELVQTIPSGGSIHFKSKRVELIFSEFVDANSIEKAIHVLPTLPEEPKIIYKGRRIFVEFPDTLIENQTYIISIDRTLKDEHKVALAQGIQVAFTTGDEIDKGEISGTVTYDKSSSVHLWKVQNEKDLTEFYQRIPDYVVDASDSGKYKFRYLSDGNYRLMAVDRSASGSPISSDRMVYGLPWNPLIQIRDSKEITGQNIRVPNNMGGIKMNQAEWETGNWSTISFSDNITEWESALKIHAIYEDSSIHEPSQFLNILDGTKLHLTFSDLEKNQYVTILTNGIMQGEETILDSGLIKLRVDTSTDTTNLSIKAPTKNFVLSIEEDNIIPIEIVFSNLIDSEKSQNSFALMQDSISIPFNSTWITPLHSTITPLENWAPRTSYKILLFRDEIHPIFGQTLKDSVKTISFKTSDFQGYGRLIGTSSEKLSSKIVAEIASMEKEPSVFRSVVNLDGNFDMKKLPEGNYSLFFFQDSDGNDRYSYGRVDPYKPSEWFYTYPDTVNIRTNWDLELNSIKLEQHP</sequence>
<evidence type="ECO:0000256" key="1">
    <source>
        <dbReference type="ARBA" id="ARBA00022729"/>
    </source>
</evidence>
<proteinExistence type="predicted"/>
<keyword evidence="1" id="KW-0732">Signal</keyword>
<gene>
    <name evidence="3" type="ORF">METZ01_LOCUS13091</name>
</gene>
<accession>A0A381P124</accession>
<name>A0A381P124_9ZZZZ</name>
<dbReference type="AlphaFoldDB" id="A0A381P124"/>
<feature type="domain" description="SbsA Ig-like" evidence="2">
    <location>
        <begin position="35"/>
        <end position="134"/>
    </location>
</feature>
<evidence type="ECO:0000259" key="2">
    <source>
        <dbReference type="Pfam" id="PF13205"/>
    </source>
</evidence>
<reference evidence="3" key="1">
    <citation type="submission" date="2018-05" db="EMBL/GenBank/DDBJ databases">
        <authorList>
            <person name="Lanie J.A."/>
            <person name="Ng W.-L."/>
            <person name="Kazmierczak K.M."/>
            <person name="Andrzejewski T.M."/>
            <person name="Davidsen T.M."/>
            <person name="Wayne K.J."/>
            <person name="Tettelin H."/>
            <person name="Glass J.I."/>
            <person name="Rusch D."/>
            <person name="Podicherti R."/>
            <person name="Tsui H.-C.T."/>
            <person name="Winkler M.E."/>
        </authorList>
    </citation>
    <scope>NUCLEOTIDE SEQUENCE</scope>
</reference>
<organism evidence="3">
    <name type="scientific">marine metagenome</name>
    <dbReference type="NCBI Taxonomy" id="408172"/>
    <lineage>
        <taxon>unclassified sequences</taxon>
        <taxon>metagenomes</taxon>
        <taxon>ecological metagenomes</taxon>
    </lineage>
</organism>
<dbReference type="PROSITE" id="PS51257">
    <property type="entry name" value="PROKAR_LIPOPROTEIN"/>
    <property type="match status" value="1"/>
</dbReference>
<evidence type="ECO:0000313" key="3">
    <source>
        <dbReference type="EMBL" id="SUZ60237.1"/>
    </source>
</evidence>
<dbReference type="EMBL" id="UINC01000729">
    <property type="protein sequence ID" value="SUZ60237.1"/>
    <property type="molecule type" value="Genomic_DNA"/>
</dbReference>
<protein>
    <recommendedName>
        <fullName evidence="2">SbsA Ig-like domain-containing protein</fullName>
    </recommendedName>
</protein>